<proteinExistence type="inferred from homology"/>
<keyword evidence="5" id="KW-0809">Transit peptide</keyword>
<dbReference type="GO" id="GO:0009507">
    <property type="term" value="C:chloroplast"/>
    <property type="evidence" value="ECO:0007669"/>
    <property type="project" value="UniProtKB-SubCell"/>
</dbReference>
<name>A0A7J7KUZ7_9MAGN</name>
<comment type="similarity">
    <text evidence="2">Belongs to the GroES chaperonin family.</text>
</comment>
<evidence type="ECO:0000256" key="2">
    <source>
        <dbReference type="ARBA" id="ARBA00006975"/>
    </source>
</evidence>
<evidence type="ECO:0000256" key="5">
    <source>
        <dbReference type="ARBA" id="ARBA00022946"/>
    </source>
</evidence>
<gene>
    <name evidence="8" type="ORF">GIB67_013539</name>
</gene>
<dbReference type="Proteomes" id="UP000541444">
    <property type="component" value="Unassembled WGS sequence"/>
</dbReference>
<dbReference type="GO" id="GO:0005524">
    <property type="term" value="F:ATP binding"/>
    <property type="evidence" value="ECO:0007669"/>
    <property type="project" value="InterPro"/>
</dbReference>
<dbReference type="SMART" id="SM00883">
    <property type="entry name" value="Cpn10"/>
    <property type="match status" value="1"/>
</dbReference>
<dbReference type="PANTHER" id="PTHR10772:SF13">
    <property type="entry name" value="10 KDA CHAPERONIN 1, CHLOROPLASTIC-RELATED"/>
    <property type="match status" value="1"/>
</dbReference>
<dbReference type="GO" id="GO:0046872">
    <property type="term" value="F:metal ion binding"/>
    <property type="evidence" value="ECO:0007669"/>
    <property type="project" value="TreeGrafter"/>
</dbReference>
<dbReference type="OrthoDB" id="184876at2759"/>
<dbReference type="GO" id="GO:0051082">
    <property type="term" value="F:unfolded protein binding"/>
    <property type="evidence" value="ECO:0007669"/>
    <property type="project" value="TreeGrafter"/>
</dbReference>
<comment type="caution">
    <text evidence="8">The sequence shown here is derived from an EMBL/GenBank/DDBJ whole genome shotgun (WGS) entry which is preliminary data.</text>
</comment>
<reference evidence="8 9" key="1">
    <citation type="journal article" date="2020" name="IScience">
        <title>Genome Sequencing of the Endangered Kingdonia uniflora (Circaeasteraceae, Ranunculales) Reveals Potential Mechanisms of Evolutionary Specialization.</title>
        <authorList>
            <person name="Sun Y."/>
            <person name="Deng T."/>
            <person name="Zhang A."/>
            <person name="Moore M.J."/>
            <person name="Landis J.B."/>
            <person name="Lin N."/>
            <person name="Zhang H."/>
            <person name="Zhang X."/>
            <person name="Huang J."/>
            <person name="Zhang X."/>
            <person name="Sun H."/>
            <person name="Wang H."/>
        </authorList>
    </citation>
    <scope>NUCLEOTIDE SEQUENCE [LARGE SCALE GENOMIC DNA]</scope>
    <source>
        <strain evidence="8">TB1705</strain>
        <tissue evidence="8">Leaf</tissue>
    </source>
</reference>
<dbReference type="FunFam" id="2.30.33.40:FF:000008">
    <property type="entry name" value="10 kDa chaperonin"/>
    <property type="match status" value="1"/>
</dbReference>
<dbReference type="InterPro" id="IPR020818">
    <property type="entry name" value="Chaperonin_GroES"/>
</dbReference>
<dbReference type="GO" id="GO:0051087">
    <property type="term" value="F:protein-folding chaperone binding"/>
    <property type="evidence" value="ECO:0007669"/>
    <property type="project" value="TreeGrafter"/>
</dbReference>
<organism evidence="8 9">
    <name type="scientific">Kingdonia uniflora</name>
    <dbReference type="NCBI Taxonomy" id="39325"/>
    <lineage>
        <taxon>Eukaryota</taxon>
        <taxon>Viridiplantae</taxon>
        <taxon>Streptophyta</taxon>
        <taxon>Embryophyta</taxon>
        <taxon>Tracheophyta</taxon>
        <taxon>Spermatophyta</taxon>
        <taxon>Magnoliopsida</taxon>
        <taxon>Ranunculales</taxon>
        <taxon>Circaeasteraceae</taxon>
        <taxon>Kingdonia</taxon>
    </lineage>
</organism>
<comment type="subcellular location">
    <subcellularLocation>
        <location evidence="1">Plastid</location>
        <location evidence="1">Chloroplast</location>
    </subcellularLocation>
</comment>
<dbReference type="CDD" id="cd00320">
    <property type="entry name" value="cpn10"/>
    <property type="match status" value="1"/>
</dbReference>
<keyword evidence="3" id="KW-0150">Chloroplast</keyword>
<keyword evidence="9" id="KW-1185">Reference proteome</keyword>
<evidence type="ECO:0000256" key="7">
    <source>
        <dbReference type="ARBA" id="ARBA00055769"/>
    </source>
</evidence>
<comment type="function">
    <text evidence="7">Functions as a co-chaperone for protein folding in chloroplasts.</text>
</comment>
<evidence type="ECO:0000256" key="4">
    <source>
        <dbReference type="ARBA" id="ARBA00022640"/>
    </source>
</evidence>
<evidence type="ECO:0000256" key="3">
    <source>
        <dbReference type="ARBA" id="ARBA00022528"/>
    </source>
</evidence>
<dbReference type="AlphaFoldDB" id="A0A7J7KUZ7"/>
<dbReference type="EMBL" id="JACGCM010002890">
    <property type="protein sequence ID" value="KAF6134142.1"/>
    <property type="molecule type" value="Genomic_DNA"/>
</dbReference>
<dbReference type="InterPro" id="IPR037124">
    <property type="entry name" value="Chaperonin_GroES_sf"/>
</dbReference>
<dbReference type="InterPro" id="IPR011032">
    <property type="entry name" value="GroES-like_sf"/>
</dbReference>
<dbReference type="GO" id="GO:0044183">
    <property type="term" value="F:protein folding chaperone"/>
    <property type="evidence" value="ECO:0007669"/>
    <property type="project" value="InterPro"/>
</dbReference>
<keyword evidence="4" id="KW-0934">Plastid</keyword>
<sequence length="170" mass="18653">MASSSFITISKPFNLHSFSNQRSLSSSGTQRASLRINAMATKWEPTQVVPQGDRVLIRLEELPQKSAGGVLLPKSAVKFEKYLMGEILSVGTEVAEVEPGKNVLFSDINAYEVNVVLLPSEPFNTEITLKHPSYLNPKERAYGVVVVTVNFGTEGKYCFCQASELLAVVE</sequence>
<evidence type="ECO:0000313" key="9">
    <source>
        <dbReference type="Proteomes" id="UP000541444"/>
    </source>
</evidence>
<dbReference type="Gene3D" id="2.30.33.40">
    <property type="entry name" value="GroES chaperonin"/>
    <property type="match status" value="1"/>
</dbReference>
<evidence type="ECO:0000256" key="6">
    <source>
        <dbReference type="ARBA" id="ARBA00023186"/>
    </source>
</evidence>
<evidence type="ECO:0000256" key="1">
    <source>
        <dbReference type="ARBA" id="ARBA00004229"/>
    </source>
</evidence>
<dbReference type="SUPFAM" id="SSF50129">
    <property type="entry name" value="GroES-like"/>
    <property type="match status" value="1"/>
</dbReference>
<keyword evidence="6" id="KW-0143">Chaperone</keyword>
<dbReference type="Pfam" id="PF00166">
    <property type="entry name" value="Cpn10"/>
    <property type="match status" value="1"/>
</dbReference>
<evidence type="ECO:0000313" key="8">
    <source>
        <dbReference type="EMBL" id="KAF6134142.1"/>
    </source>
</evidence>
<dbReference type="GO" id="GO:0005739">
    <property type="term" value="C:mitochondrion"/>
    <property type="evidence" value="ECO:0007669"/>
    <property type="project" value="TreeGrafter"/>
</dbReference>
<accession>A0A7J7KUZ7</accession>
<protein>
    <submittedName>
        <fullName evidence="8">Uncharacterized protein</fullName>
    </submittedName>
</protein>
<dbReference type="PANTHER" id="PTHR10772">
    <property type="entry name" value="10 KDA HEAT SHOCK PROTEIN"/>
    <property type="match status" value="1"/>
</dbReference>